<evidence type="ECO:0000313" key="2">
    <source>
        <dbReference type="Proteomes" id="UP000034455"/>
    </source>
</evidence>
<protein>
    <submittedName>
        <fullName evidence="1">Uncharacterized protein</fullName>
    </submittedName>
</protein>
<sequence>MFYIADKSMVLIILETSQKRVSFIWVGYKNKSTLIYKLL</sequence>
<reference evidence="1 2" key="1">
    <citation type="submission" date="2015-03" db="EMBL/GenBank/DDBJ databases">
        <title>Genome Assembly of Staphylococcus cohnii subsp. cohnii strain G22B2.</title>
        <authorList>
            <person name="Nair G."/>
            <person name="Kaur G."/>
            <person name="Khatri I."/>
            <person name="Singh N.K."/>
            <person name="Sathyabama S."/>
            <person name="Maurya S.K."/>
            <person name="Subramanian S."/>
            <person name="Agrewala J.N."/>
            <person name="Mayilraj S."/>
        </authorList>
    </citation>
    <scope>NUCLEOTIDE SEQUENCE [LARGE SCALE GENOMIC DNA]</scope>
    <source>
        <strain evidence="1 2">G22B2</strain>
    </source>
</reference>
<dbReference type="PATRIC" id="fig|74704.6.peg.837"/>
<dbReference type="AlphaFoldDB" id="A0A0M2NY08"/>
<proteinExistence type="predicted"/>
<organism evidence="1 2">
    <name type="scientific">Staphylococcus cohnii subsp. cohnii</name>
    <dbReference type="NCBI Taxonomy" id="74704"/>
    <lineage>
        <taxon>Bacteria</taxon>
        <taxon>Bacillati</taxon>
        <taxon>Bacillota</taxon>
        <taxon>Bacilli</taxon>
        <taxon>Bacillales</taxon>
        <taxon>Staphylococcaceae</taxon>
        <taxon>Staphylococcus</taxon>
        <taxon>Staphylococcus cohnii species complex</taxon>
    </lineage>
</organism>
<dbReference type="EMBL" id="LAKJ01000014">
    <property type="protein sequence ID" value="KKI63404.1"/>
    <property type="molecule type" value="Genomic_DNA"/>
</dbReference>
<gene>
    <name evidence="1" type="ORF">UF66_0821</name>
</gene>
<evidence type="ECO:0000313" key="1">
    <source>
        <dbReference type="EMBL" id="KKI63404.1"/>
    </source>
</evidence>
<accession>A0A0M2NY08</accession>
<name>A0A0M2NY08_STACC</name>
<dbReference type="Proteomes" id="UP000034455">
    <property type="component" value="Unassembled WGS sequence"/>
</dbReference>
<comment type="caution">
    <text evidence="1">The sequence shown here is derived from an EMBL/GenBank/DDBJ whole genome shotgun (WGS) entry which is preliminary data.</text>
</comment>